<name>A0A0G3G154_9GAMM</name>
<organism evidence="1 2">
    <name type="scientific">Thioalkalivibrio versutus</name>
    <dbReference type="NCBI Taxonomy" id="106634"/>
    <lineage>
        <taxon>Bacteria</taxon>
        <taxon>Pseudomonadati</taxon>
        <taxon>Pseudomonadota</taxon>
        <taxon>Gammaproteobacteria</taxon>
        <taxon>Chromatiales</taxon>
        <taxon>Ectothiorhodospiraceae</taxon>
        <taxon>Thioalkalivibrio</taxon>
    </lineage>
</organism>
<protein>
    <submittedName>
        <fullName evidence="1">Uncharacterized protein</fullName>
    </submittedName>
</protein>
<dbReference type="PATRIC" id="fig|106634.4.peg.1258"/>
<gene>
    <name evidence="1" type="ORF">TVD_06150</name>
</gene>
<reference evidence="1 2" key="1">
    <citation type="submission" date="2015-04" db="EMBL/GenBank/DDBJ databases">
        <title>Complete Sequence for the Genome of the Thioalkalivibrio versutus D301.</title>
        <authorList>
            <person name="Mu T."/>
            <person name="Zhou J."/>
            <person name="Xu X."/>
        </authorList>
    </citation>
    <scope>NUCLEOTIDE SEQUENCE [LARGE SCALE GENOMIC DNA]</scope>
    <source>
        <strain evidence="1 2">D301</strain>
    </source>
</reference>
<dbReference type="AlphaFoldDB" id="A0A0G3G154"/>
<dbReference type="STRING" id="106634.TVD_06150"/>
<dbReference type="RefSeq" id="WP_047251103.1">
    <property type="nucleotide sequence ID" value="NZ_CP011367.1"/>
</dbReference>
<dbReference type="Proteomes" id="UP000064201">
    <property type="component" value="Chromosome"/>
</dbReference>
<evidence type="ECO:0000313" key="2">
    <source>
        <dbReference type="Proteomes" id="UP000064201"/>
    </source>
</evidence>
<keyword evidence="2" id="KW-1185">Reference proteome</keyword>
<accession>A0A0G3G154</accession>
<sequence>MGDWKQLAAYSLFGDKVRVLRERDIRPPRAGHELQREDGEVVIELELAWVDAPVGVIHPDFAEDADEVGDSEAVQDWALYVGLGNDVVEALASHSALKD</sequence>
<dbReference type="OrthoDB" id="9815222at2"/>
<proteinExistence type="predicted"/>
<evidence type="ECO:0000313" key="1">
    <source>
        <dbReference type="EMBL" id="AKJ94963.1"/>
    </source>
</evidence>
<dbReference type="EMBL" id="CP011367">
    <property type="protein sequence ID" value="AKJ94963.1"/>
    <property type="molecule type" value="Genomic_DNA"/>
</dbReference>
<dbReference type="KEGG" id="tvr:TVD_06150"/>